<dbReference type="EMBL" id="LAZR01001956">
    <property type="protein sequence ID" value="KKN36581.1"/>
    <property type="molecule type" value="Genomic_DNA"/>
</dbReference>
<keyword evidence="1" id="KW-0472">Membrane</keyword>
<protein>
    <recommendedName>
        <fullName evidence="3">DUF4157 domain-containing protein</fullName>
    </recommendedName>
</protein>
<evidence type="ECO:0000256" key="1">
    <source>
        <dbReference type="SAM" id="Phobius"/>
    </source>
</evidence>
<feature type="transmembrane region" description="Helical" evidence="1">
    <location>
        <begin position="6"/>
        <end position="28"/>
    </location>
</feature>
<comment type="caution">
    <text evidence="2">The sequence shown here is derived from an EMBL/GenBank/DDBJ whole genome shotgun (WGS) entry which is preliminary data.</text>
</comment>
<feature type="transmembrane region" description="Helical" evidence="1">
    <location>
        <begin position="96"/>
        <end position="119"/>
    </location>
</feature>
<evidence type="ECO:0000313" key="2">
    <source>
        <dbReference type="EMBL" id="KKN36581.1"/>
    </source>
</evidence>
<gene>
    <name evidence="2" type="ORF">LCGC14_0772090</name>
</gene>
<sequence>MIILKALGWIWSLPHTLFGVLCLLTVYFPKSIRWSDGALDVVVCWHVIPEGFDRTGDGDIDDPEDFRTGAQTHGIIIFYRDEHQRDRESLRHHERVHVAQCMVLGGVLYPLLYGLSFMINLVRGQGAVVAYKNIWFERQAYRIEREYRERTQLL</sequence>
<organism evidence="2">
    <name type="scientific">marine sediment metagenome</name>
    <dbReference type="NCBI Taxonomy" id="412755"/>
    <lineage>
        <taxon>unclassified sequences</taxon>
        <taxon>metagenomes</taxon>
        <taxon>ecological metagenomes</taxon>
    </lineage>
</organism>
<reference evidence="2" key="1">
    <citation type="journal article" date="2015" name="Nature">
        <title>Complex archaea that bridge the gap between prokaryotes and eukaryotes.</title>
        <authorList>
            <person name="Spang A."/>
            <person name="Saw J.H."/>
            <person name="Jorgensen S.L."/>
            <person name="Zaremba-Niedzwiedzka K."/>
            <person name="Martijn J."/>
            <person name="Lind A.E."/>
            <person name="van Eijk R."/>
            <person name="Schleper C."/>
            <person name="Guy L."/>
            <person name="Ettema T.J."/>
        </authorList>
    </citation>
    <scope>NUCLEOTIDE SEQUENCE</scope>
</reference>
<evidence type="ECO:0008006" key="3">
    <source>
        <dbReference type="Google" id="ProtNLM"/>
    </source>
</evidence>
<accession>A0A0F9SHZ8</accession>
<proteinExistence type="predicted"/>
<keyword evidence="1" id="KW-1133">Transmembrane helix</keyword>
<name>A0A0F9SHZ8_9ZZZZ</name>
<dbReference type="AlphaFoldDB" id="A0A0F9SHZ8"/>
<keyword evidence="1" id="KW-0812">Transmembrane</keyword>